<evidence type="ECO:0000259" key="5">
    <source>
        <dbReference type="PROSITE" id="PS50931"/>
    </source>
</evidence>
<dbReference type="Pfam" id="PF00126">
    <property type="entry name" value="HTH_1"/>
    <property type="match status" value="1"/>
</dbReference>
<dbReference type="CDD" id="cd08421">
    <property type="entry name" value="PBP2_LTTR_like_1"/>
    <property type="match status" value="1"/>
</dbReference>
<evidence type="ECO:0000256" key="2">
    <source>
        <dbReference type="ARBA" id="ARBA00023015"/>
    </source>
</evidence>
<dbReference type="RefSeq" id="WP_173122857.1">
    <property type="nucleotide sequence ID" value="NZ_JABRWJ010000003.1"/>
</dbReference>
<dbReference type="InterPro" id="IPR036390">
    <property type="entry name" value="WH_DNA-bd_sf"/>
</dbReference>
<accession>A0ABX2EGJ3</accession>
<organism evidence="6 7">
    <name type="scientific">Pseudaquabacterium terrae</name>
    <dbReference type="NCBI Taxonomy" id="2732868"/>
    <lineage>
        <taxon>Bacteria</taxon>
        <taxon>Pseudomonadati</taxon>
        <taxon>Pseudomonadota</taxon>
        <taxon>Betaproteobacteria</taxon>
        <taxon>Burkholderiales</taxon>
        <taxon>Sphaerotilaceae</taxon>
        <taxon>Pseudaquabacterium</taxon>
    </lineage>
</organism>
<gene>
    <name evidence="6" type="ORF">HLB44_12320</name>
</gene>
<dbReference type="InterPro" id="IPR050950">
    <property type="entry name" value="HTH-type_LysR_regulators"/>
</dbReference>
<dbReference type="Proteomes" id="UP000737171">
    <property type="component" value="Unassembled WGS sequence"/>
</dbReference>
<comment type="similarity">
    <text evidence="1">Belongs to the LysR transcriptional regulatory family.</text>
</comment>
<dbReference type="Gene3D" id="1.10.10.10">
    <property type="entry name" value="Winged helix-like DNA-binding domain superfamily/Winged helix DNA-binding domain"/>
    <property type="match status" value="1"/>
</dbReference>
<comment type="caution">
    <text evidence="6">The sequence shown here is derived from an EMBL/GenBank/DDBJ whole genome shotgun (WGS) entry which is preliminary data.</text>
</comment>
<dbReference type="PANTHER" id="PTHR30419:SF2">
    <property type="entry name" value="LYSR FAMILY TRANSCRIPTIONAL REGULATOR"/>
    <property type="match status" value="1"/>
</dbReference>
<keyword evidence="4" id="KW-0804">Transcription</keyword>
<evidence type="ECO:0000256" key="3">
    <source>
        <dbReference type="ARBA" id="ARBA00023125"/>
    </source>
</evidence>
<reference evidence="6 7" key="1">
    <citation type="submission" date="2020-05" db="EMBL/GenBank/DDBJ databases">
        <title>Aquincola sp. isolate from soil.</title>
        <authorList>
            <person name="Han J."/>
            <person name="Kim D.-U."/>
        </authorList>
    </citation>
    <scope>NUCLEOTIDE SEQUENCE [LARGE SCALE GENOMIC DNA]</scope>
    <source>
        <strain evidence="6 7">S2</strain>
    </source>
</reference>
<dbReference type="EMBL" id="JABRWJ010000003">
    <property type="protein sequence ID" value="NRF67770.1"/>
    <property type="molecule type" value="Genomic_DNA"/>
</dbReference>
<evidence type="ECO:0000313" key="7">
    <source>
        <dbReference type="Proteomes" id="UP000737171"/>
    </source>
</evidence>
<dbReference type="Gene3D" id="3.40.190.290">
    <property type="match status" value="1"/>
</dbReference>
<evidence type="ECO:0000256" key="4">
    <source>
        <dbReference type="ARBA" id="ARBA00023163"/>
    </source>
</evidence>
<sequence>MRDLDLKSMRLLVAVCEHQNIKKAAAEEHIEPSAISKRIAQLEQAVGTPLLLRGRRGVHPTPAGQALLEHARTLLHTVQRIESDIAAFQGGMRGHVRIVASISAIAESLLDDIARFMGEPAHRDIKVDIEERISSELVRSVRDGRATLGVCWDHTPMEGLQTLPYRRDELALAVHAGHPLADKSSVRFAQTLDYQHVGLPPNTAVYAMLQRAAARLNRSIDYRVVVSSFDAAFRVVAAHLGISIVPRQLSAIYASAGQVRIIPLADSWAERQFAICFPQLDNLPAPARRMVEFLAARARPEQP</sequence>
<dbReference type="InterPro" id="IPR005119">
    <property type="entry name" value="LysR_subst-bd"/>
</dbReference>
<dbReference type="SUPFAM" id="SSF53850">
    <property type="entry name" value="Periplasmic binding protein-like II"/>
    <property type="match status" value="1"/>
</dbReference>
<dbReference type="PROSITE" id="PS50931">
    <property type="entry name" value="HTH_LYSR"/>
    <property type="match status" value="1"/>
</dbReference>
<feature type="domain" description="HTH lysR-type" evidence="5">
    <location>
        <begin position="4"/>
        <end position="61"/>
    </location>
</feature>
<evidence type="ECO:0000313" key="6">
    <source>
        <dbReference type="EMBL" id="NRF67770.1"/>
    </source>
</evidence>
<protein>
    <submittedName>
        <fullName evidence="6">LysR family transcriptional regulator</fullName>
    </submittedName>
</protein>
<dbReference type="InterPro" id="IPR000847">
    <property type="entry name" value="LysR_HTH_N"/>
</dbReference>
<dbReference type="InterPro" id="IPR036388">
    <property type="entry name" value="WH-like_DNA-bd_sf"/>
</dbReference>
<keyword evidence="7" id="KW-1185">Reference proteome</keyword>
<name>A0ABX2EGJ3_9BURK</name>
<keyword evidence="2" id="KW-0805">Transcription regulation</keyword>
<keyword evidence="3" id="KW-0238">DNA-binding</keyword>
<evidence type="ECO:0000256" key="1">
    <source>
        <dbReference type="ARBA" id="ARBA00009437"/>
    </source>
</evidence>
<dbReference type="PANTHER" id="PTHR30419">
    <property type="entry name" value="HTH-TYPE TRANSCRIPTIONAL REGULATOR YBHD"/>
    <property type="match status" value="1"/>
</dbReference>
<proteinExistence type="inferred from homology"/>
<dbReference type="Pfam" id="PF03466">
    <property type="entry name" value="LysR_substrate"/>
    <property type="match status" value="1"/>
</dbReference>
<dbReference type="SUPFAM" id="SSF46785">
    <property type="entry name" value="Winged helix' DNA-binding domain"/>
    <property type="match status" value="1"/>
</dbReference>